<name>M2RG61_CERS8</name>
<evidence type="ECO:0000313" key="1">
    <source>
        <dbReference type="EMBL" id="EMD37422.1"/>
    </source>
</evidence>
<sequence length="230" mass="26085">MDIAAPSQLSSAIYQYGEAARTVAQIAMTHGTSQNVVMMPQGTYQPPTQIDRRRFVEGVTLESPVMFYFHRPQYIPGFHPTVRPQPSCGISLRDCLNNRLDFLKGREELMFVNRGPSIAVLAGVWVLEPWSRQIPTRDFRSPPGPITRSKLAKNVAKVVQRFIDVRQFFLTVSHTDWLAVKKMQDRRMEDESQTIWKVGAGGIGIDDLILLGLQHVSTDSWQAHLLLIRN</sequence>
<keyword evidence="2" id="KW-1185">Reference proteome</keyword>
<dbReference type="Proteomes" id="UP000016930">
    <property type="component" value="Unassembled WGS sequence"/>
</dbReference>
<dbReference type="OrthoDB" id="3269405at2759"/>
<accession>M2RG61</accession>
<protein>
    <submittedName>
        <fullName evidence="1">Uncharacterized protein</fullName>
    </submittedName>
</protein>
<gene>
    <name evidence="1" type="ORF">CERSUDRAFT_94434</name>
</gene>
<dbReference type="EMBL" id="KB445796">
    <property type="protein sequence ID" value="EMD37422.1"/>
    <property type="molecule type" value="Genomic_DNA"/>
</dbReference>
<dbReference type="AlphaFoldDB" id="M2RG61"/>
<proteinExistence type="predicted"/>
<dbReference type="STRING" id="914234.M2RG61"/>
<evidence type="ECO:0000313" key="2">
    <source>
        <dbReference type="Proteomes" id="UP000016930"/>
    </source>
</evidence>
<organism evidence="1 2">
    <name type="scientific">Ceriporiopsis subvermispora (strain B)</name>
    <name type="common">White-rot fungus</name>
    <name type="synonym">Gelatoporia subvermispora</name>
    <dbReference type="NCBI Taxonomy" id="914234"/>
    <lineage>
        <taxon>Eukaryota</taxon>
        <taxon>Fungi</taxon>
        <taxon>Dikarya</taxon>
        <taxon>Basidiomycota</taxon>
        <taxon>Agaricomycotina</taxon>
        <taxon>Agaricomycetes</taxon>
        <taxon>Polyporales</taxon>
        <taxon>Gelatoporiaceae</taxon>
        <taxon>Gelatoporia</taxon>
    </lineage>
</organism>
<dbReference type="HOGENOM" id="CLU_094687_0_0_1"/>
<reference evidence="1 2" key="1">
    <citation type="journal article" date="2012" name="Proc. Natl. Acad. Sci. U.S.A.">
        <title>Comparative genomics of Ceriporiopsis subvermispora and Phanerochaete chrysosporium provide insight into selective ligninolysis.</title>
        <authorList>
            <person name="Fernandez-Fueyo E."/>
            <person name="Ruiz-Duenas F.J."/>
            <person name="Ferreira P."/>
            <person name="Floudas D."/>
            <person name="Hibbett D.S."/>
            <person name="Canessa P."/>
            <person name="Larrondo L.F."/>
            <person name="James T.Y."/>
            <person name="Seelenfreund D."/>
            <person name="Lobos S."/>
            <person name="Polanco R."/>
            <person name="Tello M."/>
            <person name="Honda Y."/>
            <person name="Watanabe T."/>
            <person name="Watanabe T."/>
            <person name="Ryu J.S."/>
            <person name="Kubicek C.P."/>
            <person name="Schmoll M."/>
            <person name="Gaskell J."/>
            <person name="Hammel K.E."/>
            <person name="St John F.J."/>
            <person name="Vanden Wymelenberg A."/>
            <person name="Sabat G."/>
            <person name="Splinter BonDurant S."/>
            <person name="Syed K."/>
            <person name="Yadav J.S."/>
            <person name="Doddapaneni H."/>
            <person name="Subramanian V."/>
            <person name="Lavin J.L."/>
            <person name="Oguiza J.A."/>
            <person name="Perez G."/>
            <person name="Pisabarro A.G."/>
            <person name="Ramirez L."/>
            <person name="Santoyo F."/>
            <person name="Master E."/>
            <person name="Coutinho P.M."/>
            <person name="Henrissat B."/>
            <person name="Lombard V."/>
            <person name="Magnuson J.K."/>
            <person name="Kuees U."/>
            <person name="Hori C."/>
            <person name="Igarashi K."/>
            <person name="Samejima M."/>
            <person name="Held B.W."/>
            <person name="Barry K.W."/>
            <person name="LaButti K.M."/>
            <person name="Lapidus A."/>
            <person name="Lindquist E.A."/>
            <person name="Lucas S.M."/>
            <person name="Riley R."/>
            <person name="Salamov A.A."/>
            <person name="Hoffmeister D."/>
            <person name="Schwenk D."/>
            <person name="Hadar Y."/>
            <person name="Yarden O."/>
            <person name="de Vries R.P."/>
            <person name="Wiebenga A."/>
            <person name="Stenlid J."/>
            <person name="Eastwood D."/>
            <person name="Grigoriev I.V."/>
            <person name="Berka R.M."/>
            <person name="Blanchette R.A."/>
            <person name="Kersten P."/>
            <person name="Martinez A.T."/>
            <person name="Vicuna R."/>
            <person name="Cullen D."/>
        </authorList>
    </citation>
    <scope>NUCLEOTIDE SEQUENCE [LARGE SCALE GENOMIC DNA]</scope>
    <source>
        <strain evidence="1 2">B</strain>
    </source>
</reference>